<feature type="signal peptide" evidence="2">
    <location>
        <begin position="1"/>
        <end position="21"/>
    </location>
</feature>
<dbReference type="AlphaFoldDB" id="A0A4Q7N779"/>
<keyword evidence="2" id="KW-0732">Signal</keyword>
<comment type="caution">
    <text evidence="3">The sequence shown here is derived from an EMBL/GenBank/DDBJ whole genome shotgun (WGS) entry which is preliminary data.</text>
</comment>
<dbReference type="Gene3D" id="3.40.190.150">
    <property type="entry name" value="Bordetella uptake gene, domain 1"/>
    <property type="match status" value="1"/>
</dbReference>
<dbReference type="EMBL" id="SGXC01000004">
    <property type="protein sequence ID" value="RZS77201.1"/>
    <property type="molecule type" value="Genomic_DNA"/>
</dbReference>
<dbReference type="Proteomes" id="UP000292445">
    <property type="component" value="Unassembled WGS sequence"/>
</dbReference>
<dbReference type="SUPFAM" id="SSF53850">
    <property type="entry name" value="Periplasmic binding protein-like II"/>
    <property type="match status" value="1"/>
</dbReference>
<dbReference type="PIRSF" id="PIRSF017082">
    <property type="entry name" value="YflP"/>
    <property type="match status" value="1"/>
</dbReference>
<feature type="chain" id="PRO_5020810136" evidence="2">
    <location>
        <begin position="22"/>
        <end position="321"/>
    </location>
</feature>
<dbReference type="CDD" id="cd13578">
    <property type="entry name" value="PBP2_Bug27"/>
    <property type="match status" value="1"/>
</dbReference>
<gene>
    <name evidence="3" type="ORF">EV675_5929</name>
</gene>
<evidence type="ECO:0000256" key="1">
    <source>
        <dbReference type="ARBA" id="ARBA00006987"/>
    </source>
</evidence>
<dbReference type="Gene3D" id="3.40.190.10">
    <property type="entry name" value="Periplasmic binding protein-like II"/>
    <property type="match status" value="1"/>
</dbReference>
<dbReference type="PANTHER" id="PTHR42928">
    <property type="entry name" value="TRICARBOXYLATE-BINDING PROTEIN"/>
    <property type="match status" value="1"/>
</dbReference>
<evidence type="ECO:0000256" key="2">
    <source>
        <dbReference type="SAM" id="SignalP"/>
    </source>
</evidence>
<organism evidence="3 4">
    <name type="scientific">Pigmentiphaga kullae</name>
    <dbReference type="NCBI Taxonomy" id="151784"/>
    <lineage>
        <taxon>Bacteria</taxon>
        <taxon>Pseudomonadati</taxon>
        <taxon>Pseudomonadota</taxon>
        <taxon>Betaproteobacteria</taxon>
        <taxon>Burkholderiales</taxon>
        <taxon>Alcaligenaceae</taxon>
        <taxon>Pigmentiphaga</taxon>
    </lineage>
</organism>
<name>A0A4Q7N779_9BURK</name>
<dbReference type="RefSeq" id="WP_165404833.1">
    <property type="nucleotide sequence ID" value="NZ_SGXC01000004.1"/>
</dbReference>
<dbReference type="Pfam" id="PF03401">
    <property type="entry name" value="TctC"/>
    <property type="match status" value="1"/>
</dbReference>
<comment type="similarity">
    <text evidence="1">Belongs to the UPF0065 (bug) family.</text>
</comment>
<accession>A0A4Q7N779</accession>
<dbReference type="InterPro" id="IPR005064">
    <property type="entry name" value="BUG"/>
</dbReference>
<evidence type="ECO:0000313" key="3">
    <source>
        <dbReference type="EMBL" id="RZS77201.1"/>
    </source>
</evidence>
<dbReference type="InterPro" id="IPR042100">
    <property type="entry name" value="Bug_dom1"/>
</dbReference>
<dbReference type="PANTHER" id="PTHR42928:SF5">
    <property type="entry name" value="BLR1237 PROTEIN"/>
    <property type="match status" value="1"/>
</dbReference>
<evidence type="ECO:0000313" key="4">
    <source>
        <dbReference type="Proteomes" id="UP000292445"/>
    </source>
</evidence>
<keyword evidence="3" id="KW-0675">Receptor</keyword>
<keyword evidence="4" id="KW-1185">Reference proteome</keyword>
<reference evidence="3 4" key="1">
    <citation type="submission" date="2019-02" db="EMBL/GenBank/DDBJ databases">
        <title>Genomic Encyclopedia of Type Strains, Phase IV (KMG-IV): sequencing the most valuable type-strain genomes for metagenomic binning, comparative biology and taxonomic classification.</title>
        <authorList>
            <person name="Goeker M."/>
        </authorList>
    </citation>
    <scope>NUCLEOTIDE SEQUENCE [LARGE SCALE GENOMIC DNA]</scope>
    <source>
        <strain evidence="3 4">K24</strain>
    </source>
</reference>
<protein>
    <submittedName>
        <fullName evidence="3">Tripartite-type tricarboxylate transporter receptor subunit TctC</fullName>
    </submittedName>
</protein>
<proteinExistence type="inferred from homology"/>
<sequence length="321" mass="33869">MNKAAVAFLLFILQFGNLSWAQAPWPARPVKIIVPFAPGSFTDTAARAVAVELGNQLGQPFVIENRGGAGSTIGTDAVAKAAPDGYTFLLTDNSFAVSAALYKSLPYHPSSDITQVALVADAPAVLAARNGLKTRTLRDTVEFARKNPGTLNFGSGGQGSSAHLAMEAFLLQNGLKMVHVPFKGVAEAMTEIAADRIDVGIGSVGSTVQHINGKRLFALAVSGKQRNPMLPDVPTFAEAGYPEYGMMYWFGVMAPAAVPAAIVERMNQEVGKAVKTDRVAKTFAAAGVTTVVAPAAAFKQRVAEEITTWKDVIARAHIEAQ</sequence>